<protein>
    <submittedName>
        <fullName evidence="2">Uncharacterized protein</fullName>
    </submittedName>
</protein>
<accession>A0ABV0P5L1</accession>
<name>A0ABV0P5L1_9TELE</name>
<dbReference type="Proteomes" id="UP001476798">
    <property type="component" value="Unassembled WGS sequence"/>
</dbReference>
<comment type="caution">
    <text evidence="2">The sequence shown here is derived from an EMBL/GenBank/DDBJ whole genome shotgun (WGS) entry which is preliminary data.</text>
</comment>
<proteinExistence type="predicted"/>
<keyword evidence="3" id="KW-1185">Reference proteome</keyword>
<evidence type="ECO:0000256" key="1">
    <source>
        <dbReference type="SAM" id="MobiDB-lite"/>
    </source>
</evidence>
<evidence type="ECO:0000313" key="3">
    <source>
        <dbReference type="Proteomes" id="UP001476798"/>
    </source>
</evidence>
<feature type="region of interest" description="Disordered" evidence="1">
    <location>
        <begin position="1"/>
        <end position="24"/>
    </location>
</feature>
<gene>
    <name evidence="2" type="ORF">GOODEAATRI_015910</name>
</gene>
<organism evidence="2 3">
    <name type="scientific">Goodea atripinnis</name>
    <dbReference type="NCBI Taxonomy" id="208336"/>
    <lineage>
        <taxon>Eukaryota</taxon>
        <taxon>Metazoa</taxon>
        <taxon>Chordata</taxon>
        <taxon>Craniata</taxon>
        <taxon>Vertebrata</taxon>
        <taxon>Euteleostomi</taxon>
        <taxon>Actinopterygii</taxon>
        <taxon>Neopterygii</taxon>
        <taxon>Teleostei</taxon>
        <taxon>Neoteleostei</taxon>
        <taxon>Acanthomorphata</taxon>
        <taxon>Ovalentaria</taxon>
        <taxon>Atherinomorphae</taxon>
        <taxon>Cyprinodontiformes</taxon>
        <taxon>Goodeidae</taxon>
        <taxon>Goodea</taxon>
    </lineage>
</organism>
<sequence length="98" mass="10600">MLHCPNWTPKGPAGPQHQPSTTRGTWTSLTCLTKACQGSRGKGASVIGRLLPLNLSPDLRVPAVGRYISTSDRTQTRSALRLTRCSISSKRVCGLQRV</sequence>
<evidence type="ECO:0000313" key="2">
    <source>
        <dbReference type="EMBL" id="MEQ2178617.1"/>
    </source>
</evidence>
<dbReference type="EMBL" id="JAHRIO010061171">
    <property type="protein sequence ID" value="MEQ2178617.1"/>
    <property type="molecule type" value="Genomic_DNA"/>
</dbReference>
<reference evidence="2 3" key="1">
    <citation type="submission" date="2021-06" db="EMBL/GenBank/DDBJ databases">
        <authorList>
            <person name="Palmer J.M."/>
        </authorList>
    </citation>
    <scope>NUCLEOTIDE SEQUENCE [LARGE SCALE GENOMIC DNA]</scope>
    <source>
        <strain evidence="2 3">GA_2019</strain>
        <tissue evidence="2">Muscle</tissue>
    </source>
</reference>